<name>X1G8S1_9ZZZZ</name>
<proteinExistence type="predicted"/>
<accession>X1G8S1</accession>
<dbReference type="AlphaFoldDB" id="X1G8S1"/>
<reference evidence="1" key="1">
    <citation type="journal article" date="2014" name="Front. Microbiol.">
        <title>High frequency of phylogenetically diverse reductive dehalogenase-homologous genes in deep subseafloor sedimentary metagenomes.</title>
        <authorList>
            <person name="Kawai M."/>
            <person name="Futagami T."/>
            <person name="Toyoda A."/>
            <person name="Takaki Y."/>
            <person name="Nishi S."/>
            <person name="Hori S."/>
            <person name="Arai W."/>
            <person name="Tsubouchi T."/>
            <person name="Morono Y."/>
            <person name="Uchiyama I."/>
            <person name="Ito T."/>
            <person name="Fujiyama A."/>
            <person name="Inagaki F."/>
            <person name="Takami H."/>
        </authorList>
    </citation>
    <scope>NUCLEOTIDE SEQUENCE</scope>
    <source>
        <strain evidence="1">Expedition CK06-06</strain>
    </source>
</reference>
<evidence type="ECO:0000313" key="1">
    <source>
        <dbReference type="EMBL" id="GAH41225.1"/>
    </source>
</evidence>
<organism evidence="1">
    <name type="scientific">marine sediment metagenome</name>
    <dbReference type="NCBI Taxonomy" id="412755"/>
    <lineage>
        <taxon>unclassified sequences</taxon>
        <taxon>metagenomes</taxon>
        <taxon>ecological metagenomes</taxon>
    </lineage>
</organism>
<protein>
    <submittedName>
        <fullName evidence="1">Uncharacterized protein</fullName>
    </submittedName>
</protein>
<sequence length="109" mass="12046">MRVATVGFRVSPQADAPEGVAFDPRSAELARNFAATADIAALMDVQSVIAENRSDENWGPDENGLLTRYGYGIDRYDEDVEYHSAAEEAINDVIRRVSNMLRSIRGMPL</sequence>
<comment type="caution">
    <text evidence="1">The sequence shown here is derived from an EMBL/GenBank/DDBJ whole genome shotgun (WGS) entry which is preliminary data.</text>
</comment>
<dbReference type="EMBL" id="BARU01008435">
    <property type="protein sequence ID" value="GAH41225.1"/>
    <property type="molecule type" value="Genomic_DNA"/>
</dbReference>
<gene>
    <name evidence="1" type="ORF">S03H2_16508</name>
</gene>